<keyword evidence="2" id="KW-0274">FAD</keyword>
<feature type="domain" description="FAD-binding PCMH-type" evidence="4">
    <location>
        <begin position="1"/>
        <end position="182"/>
    </location>
</feature>
<evidence type="ECO:0000256" key="3">
    <source>
        <dbReference type="ARBA" id="ARBA00023002"/>
    </source>
</evidence>
<dbReference type="SUPFAM" id="SSF55447">
    <property type="entry name" value="CO dehydrogenase flavoprotein C-terminal domain-like"/>
    <property type="match status" value="1"/>
</dbReference>
<dbReference type="InterPro" id="IPR036683">
    <property type="entry name" value="CO_DH_flav_C_dom_sf"/>
</dbReference>
<dbReference type="RefSeq" id="WP_331263192.1">
    <property type="nucleotide sequence ID" value="NZ_BAAAZA010000032.1"/>
</dbReference>
<dbReference type="InterPro" id="IPR016169">
    <property type="entry name" value="FAD-bd_PCMH_sub2"/>
</dbReference>
<dbReference type="InterPro" id="IPR016167">
    <property type="entry name" value="FAD-bd_PCMH_sub1"/>
</dbReference>
<keyword evidence="3" id="KW-0560">Oxidoreductase</keyword>
<dbReference type="Gene3D" id="3.30.465.10">
    <property type="match status" value="1"/>
</dbReference>
<organism evidence="5 6">
    <name type="scientific">Streptomyces lannensis</name>
    <dbReference type="NCBI Taxonomy" id="766498"/>
    <lineage>
        <taxon>Bacteria</taxon>
        <taxon>Bacillati</taxon>
        <taxon>Actinomycetota</taxon>
        <taxon>Actinomycetes</taxon>
        <taxon>Kitasatosporales</taxon>
        <taxon>Streptomycetaceae</taxon>
        <taxon>Streptomyces</taxon>
    </lineage>
</organism>
<dbReference type="InterPro" id="IPR005107">
    <property type="entry name" value="CO_DH_flav_C"/>
</dbReference>
<dbReference type="EMBL" id="BAAAZA010000032">
    <property type="protein sequence ID" value="GAA3894509.1"/>
    <property type="molecule type" value="Genomic_DNA"/>
</dbReference>
<dbReference type="SUPFAM" id="SSF56176">
    <property type="entry name" value="FAD-binding/transporter-associated domain-like"/>
    <property type="match status" value="1"/>
</dbReference>
<proteinExistence type="predicted"/>
<dbReference type="PROSITE" id="PS51387">
    <property type="entry name" value="FAD_PCMH"/>
    <property type="match status" value="1"/>
</dbReference>
<sequence length="299" mass="31989">MKPAPFDYVAPATRQEALEALAVAPDGTRVLAGGQSLVLEMNQRAARPRRLVDINNIADFDRLEVDRAEEDGGWLRVGALVRHRAFEQPVESGPLGRLLARTAHFIAHPPVRCRGTLLGSLAYAHPTGEWPTLAVTLGAELVLASVDGTRTLDAESFLIGPFTTALRPGELLEEARFPLLRPTTGTAFVELRRTAASFAHLSAATALSVEDGIVVDVRLGMAGIAPQPVRARDAEHRLVGRPPTDSLIAEAATAAAAGVTDPPPDPHSGSAYRRHAATVLAERALLKARQDISEDMERP</sequence>
<evidence type="ECO:0000256" key="1">
    <source>
        <dbReference type="ARBA" id="ARBA00022630"/>
    </source>
</evidence>
<dbReference type="Gene3D" id="3.30.43.10">
    <property type="entry name" value="Uridine Diphospho-n-acetylenolpyruvylglucosamine Reductase, domain 2"/>
    <property type="match status" value="1"/>
</dbReference>
<dbReference type="Pfam" id="PF00941">
    <property type="entry name" value="FAD_binding_5"/>
    <property type="match status" value="1"/>
</dbReference>
<accession>A0ABP7L7D6</accession>
<keyword evidence="6" id="KW-1185">Reference proteome</keyword>
<dbReference type="PANTHER" id="PTHR42659:SF2">
    <property type="entry name" value="XANTHINE DEHYDROGENASE SUBUNIT C-RELATED"/>
    <property type="match status" value="1"/>
</dbReference>
<evidence type="ECO:0000256" key="2">
    <source>
        <dbReference type="ARBA" id="ARBA00022827"/>
    </source>
</evidence>
<dbReference type="InterPro" id="IPR036318">
    <property type="entry name" value="FAD-bd_PCMH-like_sf"/>
</dbReference>
<reference evidence="6" key="1">
    <citation type="journal article" date="2019" name="Int. J. Syst. Evol. Microbiol.">
        <title>The Global Catalogue of Microorganisms (GCM) 10K type strain sequencing project: providing services to taxonomists for standard genome sequencing and annotation.</title>
        <authorList>
            <consortium name="The Broad Institute Genomics Platform"/>
            <consortium name="The Broad Institute Genome Sequencing Center for Infectious Disease"/>
            <person name="Wu L."/>
            <person name="Ma J."/>
        </authorList>
    </citation>
    <scope>NUCLEOTIDE SEQUENCE [LARGE SCALE GENOMIC DNA]</scope>
    <source>
        <strain evidence="6">JCM 16578</strain>
    </source>
</reference>
<dbReference type="InterPro" id="IPR051312">
    <property type="entry name" value="Diverse_Substr_Oxidored"/>
</dbReference>
<name>A0ABP7L7D6_9ACTN</name>
<comment type="caution">
    <text evidence="5">The sequence shown here is derived from an EMBL/GenBank/DDBJ whole genome shotgun (WGS) entry which is preliminary data.</text>
</comment>
<dbReference type="InterPro" id="IPR016166">
    <property type="entry name" value="FAD-bd_PCMH"/>
</dbReference>
<dbReference type="InterPro" id="IPR002346">
    <property type="entry name" value="Mopterin_DH_FAD-bd"/>
</dbReference>
<dbReference type="Proteomes" id="UP001501563">
    <property type="component" value="Unassembled WGS sequence"/>
</dbReference>
<dbReference type="Pfam" id="PF03450">
    <property type="entry name" value="CO_deh_flav_C"/>
    <property type="match status" value="1"/>
</dbReference>
<evidence type="ECO:0000313" key="6">
    <source>
        <dbReference type="Proteomes" id="UP001501563"/>
    </source>
</evidence>
<evidence type="ECO:0000259" key="4">
    <source>
        <dbReference type="PROSITE" id="PS51387"/>
    </source>
</evidence>
<evidence type="ECO:0000313" key="5">
    <source>
        <dbReference type="EMBL" id="GAA3894509.1"/>
    </source>
</evidence>
<gene>
    <name evidence="5" type="ORF">GCM10022207_73280</name>
</gene>
<protein>
    <submittedName>
        <fullName evidence="5">Xanthine dehydrogenase family protein subunit M</fullName>
    </submittedName>
</protein>
<dbReference type="PANTHER" id="PTHR42659">
    <property type="entry name" value="XANTHINE DEHYDROGENASE SUBUNIT C-RELATED"/>
    <property type="match status" value="1"/>
</dbReference>
<keyword evidence="1" id="KW-0285">Flavoprotein</keyword>
<dbReference type="Gene3D" id="3.30.390.50">
    <property type="entry name" value="CO dehydrogenase flavoprotein, C-terminal domain"/>
    <property type="match status" value="1"/>
</dbReference>
<dbReference type="SMART" id="SM01092">
    <property type="entry name" value="CO_deh_flav_C"/>
    <property type="match status" value="1"/>
</dbReference>